<proteinExistence type="inferred from homology"/>
<dbReference type="GO" id="GO:0005524">
    <property type="term" value="F:ATP binding"/>
    <property type="evidence" value="ECO:0007669"/>
    <property type="project" value="InterPro"/>
</dbReference>
<dbReference type="CDD" id="cd14011">
    <property type="entry name" value="PK_SCY1_like"/>
    <property type="match status" value="1"/>
</dbReference>
<keyword evidence="5" id="KW-1185">Reference proteome</keyword>
<dbReference type="SUPFAM" id="SSF56112">
    <property type="entry name" value="Protein kinase-like (PK-like)"/>
    <property type="match status" value="1"/>
</dbReference>
<dbReference type="Gene3D" id="3.30.200.20">
    <property type="entry name" value="Phosphorylase Kinase, domain 1"/>
    <property type="match status" value="1"/>
</dbReference>
<dbReference type="GeneTree" id="ENSGT00880000138031"/>
<organism evidence="4 5">
    <name type="scientific">Amphiprion ocellaris</name>
    <name type="common">Clown anemonefish</name>
    <dbReference type="NCBI Taxonomy" id="80972"/>
    <lineage>
        <taxon>Eukaryota</taxon>
        <taxon>Metazoa</taxon>
        <taxon>Chordata</taxon>
        <taxon>Craniata</taxon>
        <taxon>Vertebrata</taxon>
        <taxon>Euteleostomi</taxon>
        <taxon>Actinopterygii</taxon>
        <taxon>Neopterygii</taxon>
        <taxon>Teleostei</taxon>
        <taxon>Neoteleostei</taxon>
        <taxon>Acanthomorphata</taxon>
        <taxon>Ovalentaria</taxon>
        <taxon>Pomacentridae</taxon>
        <taxon>Amphiprion</taxon>
    </lineage>
</organism>
<dbReference type="GO" id="GO:0004672">
    <property type="term" value="F:protein kinase activity"/>
    <property type="evidence" value="ECO:0007669"/>
    <property type="project" value="InterPro"/>
</dbReference>
<dbReference type="PROSITE" id="PS50011">
    <property type="entry name" value="PROTEIN_KINASE_DOM"/>
    <property type="match status" value="1"/>
</dbReference>
<dbReference type="FunFam" id="3.30.200.20:FF:000179">
    <property type="entry name" value="SCY1 like pseudokinase 2"/>
    <property type="match status" value="1"/>
</dbReference>
<sequence length="865" mass="95536">MESMLNKLKSTVTKVTADVTSAVMGNPVTREFEVGRHIASGGPGLCWRIYNGTKKSTKQEVAVFVFDKKMIDKHQKFDKDQIIDSLKKGVQQLTRLRHPRLLTVQHPLEESRDCLAFCTEPVFASLSNVLGQWDNLPSPVPNDIKEYKLYDVETKYGLLQISEGLSFLHSGVKMVHGNLCPENIILNKSGAWKIMGFDFSISSNNPSDAEPKYTCKEWEPNLPPLCLPNPEYLAPEYILSVSCDSASDMYSLGVVMHAVFNEGKPVFQVNKHDIFKSFSRQLDQLSSMSPAVLNKIPEEVREHVKMLLSVTPNVRPDADQMTKIPFFDDVGAVTLQYFDSLFQRDNLQKSQFYKGLPKVLPKLPKRVVVYRILPALTSEFVNPDMVPFVLPNVLLIAEECTKDEYVRLILPDLTPVFKQQEPVQILLIFLQKMDLLLTKTPAEDIKNSVLPMVYRALEAPSVQIQELCLNIIPTFANLIDYPSMKNSLIPRIKSACLQTSSLAVRVNSLVCLGKILEYLDKWFVIDEILPFLQQIPSREPAVLMGILGIYKCTFSHKKLGIPKEHLATKSLPHLVSLSIDNNLNLNQFNSFMMVIRDMLSRMEAEHKTKLEQLHMSLTLEEKQRLAKEQEQAAKLRNQQPLAPQTIKPAATTNAQTKDLTSSLLNNMTSLSSMSLANTPRPAPVQGTTMAAFPSTTPMVGSMGAPVSNGFNQTMGFQTGAMGMGMRPPGPGLYGGMATTTSTPNFGALAQNHGLAGQSNKAPDMSALDSLFTPNKPKVTLNQMGPNPTPGASTPWLSQFGPPQNAQTPMQGVPVGMGGVPSGFGMQANPFFSPQNFSQPAAAPSMNPSGIKHSASVNNDLKDLFG</sequence>
<reference evidence="4" key="2">
    <citation type="submission" date="2025-08" db="UniProtKB">
        <authorList>
            <consortium name="Ensembl"/>
        </authorList>
    </citation>
    <scope>IDENTIFICATION</scope>
</reference>
<evidence type="ECO:0000313" key="5">
    <source>
        <dbReference type="Proteomes" id="UP001501940"/>
    </source>
</evidence>
<gene>
    <name evidence="4" type="primary">SCYL2</name>
</gene>
<dbReference type="Gene3D" id="1.25.10.10">
    <property type="entry name" value="Leucine-rich Repeat Variant"/>
    <property type="match status" value="1"/>
</dbReference>
<dbReference type="Ensembl" id="ENSAOCT00000035459.1">
    <property type="protein sequence ID" value="ENSAOCP00000066323.1"/>
    <property type="gene ID" value="ENSAOCG00000009694.2"/>
</dbReference>
<reference evidence="4 5" key="1">
    <citation type="submission" date="2022-01" db="EMBL/GenBank/DDBJ databases">
        <title>A chromosome-scale genome assembly of the false clownfish, Amphiprion ocellaris.</title>
        <authorList>
            <person name="Ryu T."/>
        </authorList>
    </citation>
    <scope>NUCLEOTIDE SEQUENCE [LARGE SCALE GENOMIC DNA]</scope>
</reference>
<dbReference type="InterPro" id="IPR051177">
    <property type="entry name" value="CIK-Related_Protein"/>
</dbReference>
<name>A0AAQ5ZJR2_AMPOC</name>
<dbReference type="InterPro" id="IPR011009">
    <property type="entry name" value="Kinase-like_dom_sf"/>
</dbReference>
<dbReference type="InterPro" id="IPR016024">
    <property type="entry name" value="ARM-type_fold"/>
</dbReference>
<protein>
    <recommendedName>
        <fullName evidence="3">Protein kinase domain-containing protein</fullName>
    </recommendedName>
</protein>
<dbReference type="PANTHER" id="PTHR12984:SF6">
    <property type="entry name" value="SCY1-LIKE PROTEIN 2"/>
    <property type="match status" value="1"/>
</dbReference>
<dbReference type="PANTHER" id="PTHR12984">
    <property type="entry name" value="SCY1-RELATED S/T PROTEIN KINASE-LIKE"/>
    <property type="match status" value="1"/>
</dbReference>
<dbReference type="InterPro" id="IPR011989">
    <property type="entry name" value="ARM-like"/>
</dbReference>
<accession>A0AAQ5ZJR2</accession>
<dbReference type="AlphaFoldDB" id="A0AAQ5ZJR2"/>
<evidence type="ECO:0000259" key="3">
    <source>
        <dbReference type="PROSITE" id="PS50011"/>
    </source>
</evidence>
<dbReference type="InterPro" id="IPR000719">
    <property type="entry name" value="Prot_kinase_dom"/>
</dbReference>
<feature type="domain" description="Protein kinase" evidence="3">
    <location>
        <begin position="32"/>
        <end position="327"/>
    </location>
</feature>
<feature type="region of interest" description="Disordered" evidence="2">
    <location>
        <begin position="834"/>
        <end position="865"/>
    </location>
</feature>
<dbReference type="Proteomes" id="UP001501940">
    <property type="component" value="Chromosome 21"/>
</dbReference>
<evidence type="ECO:0000256" key="2">
    <source>
        <dbReference type="SAM" id="MobiDB-lite"/>
    </source>
</evidence>
<evidence type="ECO:0000313" key="4">
    <source>
        <dbReference type="Ensembl" id="ENSAOCP00000066323.1"/>
    </source>
</evidence>
<dbReference type="Gene3D" id="1.10.510.10">
    <property type="entry name" value="Transferase(Phosphotransferase) domain 1"/>
    <property type="match status" value="1"/>
</dbReference>
<evidence type="ECO:0000256" key="1">
    <source>
        <dbReference type="ARBA" id="ARBA00038349"/>
    </source>
</evidence>
<comment type="similarity">
    <text evidence="1">Belongs to the protein kinase superfamily.</text>
</comment>
<reference evidence="4" key="3">
    <citation type="submission" date="2025-09" db="UniProtKB">
        <authorList>
            <consortium name="Ensembl"/>
        </authorList>
    </citation>
    <scope>IDENTIFICATION</scope>
</reference>
<dbReference type="FunFam" id="1.25.10.10:FF:000189">
    <property type="entry name" value="SCY1-like pseudokinase 2"/>
    <property type="match status" value="1"/>
</dbReference>
<dbReference type="SUPFAM" id="SSF48371">
    <property type="entry name" value="ARM repeat"/>
    <property type="match status" value="1"/>
</dbReference>
<dbReference type="Pfam" id="PF00069">
    <property type="entry name" value="Pkinase"/>
    <property type="match status" value="1"/>
</dbReference>